<keyword evidence="10" id="KW-0548">Nucleotidyltransferase</keyword>
<dbReference type="GO" id="GO:0005525">
    <property type="term" value="F:GTP binding"/>
    <property type="evidence" value="ECO:0007669"/>
    <property type="project" value="UniProtKB-UniRule"/>
</dbReference>
<evidence type="ECO:0000313" key="10">
    <source>
        <dbReference type="EMBL" id="TVT26732.1"/>
    </source>
</evidence>
<evidence type="ECO:0000256" key="2">
    <source>
        <dbReference type="ARBA" id="ARBA00022679"/>
    </source>
</evidence>
<evidence type="ECO:0000313" key="11">
    <source>
        <dbReference type="Proteomes" id="UP000315103"/>
    </source>
</evidence>
<gene>
    <name evidence="8" type="primary">mobA</name>
    <name evidence="10" type="ORF">FO441_12035</name>
</gene>
<dbReference type="InterPro" id="IPR025877">
    <property type="entry name" value="MobA-like_NTP_Trfase"/>
</dbReference>
<accession>A0A558AR61</accession>
<comment type="domain">
    <text evidence="8">The N-terminal domain determines nucleotide recognition and specific binding, while the C-terminal domain determines the specific binding to the target protein.</text>
</comment>
<evidence type="ECO:0000256" key="1">
    <source>
        <dbReference type="ARBA" id="ARBA00022490"/>
    </source>
</evidence>
<dbReference type="RefSeq" id="WP_145290582.1">
    <property type="nucleotide sequence ID" value="NZ_VMSJ01000006.1"/>
</dbReference>
<comment type="catalytic activity">
    <reaction evidence="8">
        <text>Mo-molybdopterin + GTP + H(+) = Mo-molybdopterin guanine dinucleotide + diphosphate</text>
        <dbReference type="Rhea" id="RHEA:34243"/>
        <dbReference type="ChEBI" id="CHEBI:15378"/>
        <dbReference type="ChEBI" id="CHEBI:33019"/>
        <dbReference type="ChEBI" id="CHEBI:37565"/>
        <dbReference type="ChEBI" id="CHEBI:71302"/>
        <dbReference type="ChEBI" id="CHEBI:71310"/>
        <dbReference type="EC" id="2.7.7.77"/>
    </reaction>
</comment>
<dbReference type="PANTHER" id="PTHR19136">
    <property type="entry name" value="MOLYBDENUM COFACTOR GUANYLYLTRANSFERASE"/>
    <property type="match status" value="1"/>
</dbReference>
<evidence type="ECO:0000256" key="5">
    <source>
        <dbReference type="ARBA" id="ARBA00022842"/>
    </source>
</evidence>
<keyword evidence="7 8" id="KW-0501">Molybdenum cofactor biosynthesis</keyword>
<keyword evidence="5 8" id="KW-0460">Magnesium</keyword>
<dbReference type="OrthoDB" id="9788394at2"/>
<organism evidence="10 11">
    <name type="scientific">Salinicoccus cyprini</name>
    <dbReference type="NCBI Taxonomy" id="2493691"/>
    <lineage>
        <taxon>Bacteria</taxon>
        <taxon>Bacillati</taxon>
        <taxon>Bacillota</taxon>
        <taxon>Bacilli</taxon>
        <taxon>Bacillales</taxon>
        <taxon>Staphylococcaceae</taxon>
        <taxon>Salinicoccus</taxon>
    </lineage>
</organism>
<keyword evidence="6 8" id="KW-0342">GTP-binding</keyword>
<feature type="binding site" evidence="8">
    <location>
        <begin position="9"/>
        <end position="11"/>
    </location>
    <ligand>
        <name>GTP</name>
        <dbReference type="ChEBI" id="CHEBI:37565"/>
    </ligand>
</feature>
<feature type="binding site" evidence="8">
    <location>
        <position position="68"/>
    </location>
    <ligand>
        <name>GTP</name>
        <dbReference type="ChEBI" id="CHEBI:37565"/>
    </ligand>
</feature>
<keyword evidence="1 8" id="KW-0963">Cytoplasm</keyword>
<evidence type="ECO:0000256" key="3">
    <source>
        <dbReference type="ARBA" id="ARBA00022723"/>
    </source>
</evidence>
<comment type="similarity">
    <text evidence="8">Belongs to the MobA family.</text>
</comment>
<dbReference type="HAMAP" id="MF_00316">
    <property type="entry name" value="MobA"/>
    <property type="match status" value="1"/>
</dbReference>
<dbReference type="GO" id="GO:0005737">
    <property type="term" value="C:cytoplasm"/>
    <property type="evidence" value="ECO:0007669"/>
    <property type="project" value="UniProtKB-SubCell"/>
</dbReference>
<evidence type="ECO:0000256" key="7">
    <source>
        <dbReference type="ARBA" id="ARBA00023150"/>
    </source>
</evidence>
<feature type="binding site" evidence="8">
    <location>
        <position position="21"/>
    </location>
    <ligand>
        <name>GTP</name>
        <dbReference type="ChEBI" id="CHEBI:37565"/>
    </ligand>
</feature>
<dbReference type="AlphaFoldDB" id="A0A558AR61"/>
<comment type="cofactor">
    <cofactor evidence="8">
        <name>Mg(2+)</name>
        <dbReference type="ChEBI" id="CHEBI:18420"/>
    </cofactor>
</comment>
<evidence type="ECO:0000256" key="4">
    <source>
        <dbReference type="ARBA" id="ARBA00022741"/>
    </source>
</evidence>
<comment type="caution">
    <text evidence="8">Lacks conserved residue(s) required for the propagation of feature annotation.</text>
</comment>
<protein>
    <recommendedName>
        <fullName evidence="8">Probable molybdenum cofactor guanylyltransferase</fullName>
        <shortName evidence="8">MoCo guanylyltransferase</shortName>
        <ecNumber evidence="8">2.7.7.77</ecNumber>
    </recommendedName>
    <alternativeName>
        <fullName evidence="8">GTP:molybdopterin guanylyltransferase</fullName>
    </alternativeName>
    <alternativeName>
        <fullName evidence="8">Mo-MPT guanylyltransferase</fullName>
    </alternativeName>
    <alternativeName>
        <fullName evidence="8">Molybdopterin guanylyltransferase</fullName>
    </alternativeName>
    <alternativeName>
        <fullName evidence="8">Molybdopterin-guanine dinucleotide synthase</fullName>
        <shortName evidence="8">MGD synthase</shortName>
    </alternativeName>
</protein>
<dbReference type="Proteomes" id="UP000315103">
    <property type="component" value="Unassembled WGS sequence"/>
</dbReference>
<keyword evidence="3 8" id="KW-0479">Metal-binding</keyword>
<dbReference type="GO" id="GO:0061603">
    <property type="term" value="F:molybdenum cofactor guanylyltransferase activity"/>
    <property type="evidence" value="ECO:0007669"/>
    <property type="project" value="UniProtKB-EC"/>
</dbReference>
<name>A0A558AR61_9STAP</name>
<dbReference type="Pfam" id="PF12804">
    <property type="entry name" value="NTP_transf_3"/>
    <property type="match status" value="1"/>
</dbReference>
<feature type="domain" description="MobA-like NTP transferase" evidence="9">
    <location>
        <begin position="6"/>
        <end position="163"/>
    </location>
</feature>
<dbReference type="PANTHER" id="PTHR19136:SF81">
    <property type="entry name" value="MOLYBDENUM COFACTOR GUANYLYLTRANSFERASE"/>
    <property type="match status" value="1"/>
</dbReference>
<dbReference type="SUPFAM" id="SSF53448">
    <property type="entry name" value="Nucleotide-diphospho-sugar transferases"/>
    <property type="match status" value="1"/>
</dbReference>
<evidence type="ECO:0000259" key="9">
    <source>
        <dbReference type="Pfam" id="PF12804"/>
    </source>
</evidence>
<dbReference type="EMBL" id="VMSJ01000006">
    <property type="protein sequence ID" value="TVT26732.1"/>
    <property type="molecule type" value="Genomic_DNA"/>
</dbReference>
<dbReference type="GO" id="GO:0046872">
    <property type="term" value="F:metal ion binding"/>
    <property type="evidence" value="ECO:0007669"/>
    <property type="project" value="UniProtKB-KW"/>
</dbReference>
<dbReference type="GO" id="GO:0006777">
    <property type="term" value="P:Mo-molybdopterin cofactor biosynthetic process"/>
    <property type="evidence" value="ECO:0007669"/>
    <property type="project" value="UniProtKB-KW"/>
</dbReference>
<dbReference type="InterPro" id="IPR013482">
    <property type="entry name" value="Molybde_CF_guanTrfase"/>
</dbReference>
<dbReference type="InterPro" id="IPR029044">
    <property type="entry name" value="Nucleotide-diphossugar_trans"/>
</dbReference>
<proteinExistence type="inferred from homology"/>
<comment type="function">
    <text evidence="8">Transfers a GMP moiety from GTP to Mo-molybdopterin (Mo-MPT) cofactor (Moco or molybdenum cofactor) to form Mo-molybdopterin guanine dinucleotide (Mo-MGD) cofactor.</text>
</comment>
<dbReference type="EC" id="2.7.7.77" evidence="8"/>
<keyword evidence="2 8" id="KW-0808">Transferase</keyword>
<feature type="binding site" evidence="8">
    <location>
        <position position="98"/>
    </location>
    <ligand>
        <name>GTP</name>
        <dbReference type="ChEBI" id="CHEBI:37565"/>
    </ligand>
</feature>
<sequence>MTKTVGVVLAGGNSTRFGEDKAFFKLEGRPMYSHVAGVLEASGMVDEIIISTNQRLAGCFGGSTVIIDEAFQDDGPLGGLYEVASAFPEDRLLVVSCDTPHVSSEWLRILCRQAIGNPEALIITKAAERLHPLIGVYQGADLAQTIRQLLDARRLSMRALFEERTTIEVDAECYGIDDETLVNINRKMDIRLRGYESGEHNR</sequence>
<dbReference type="Gene3D" id="3.90.550.10">
    <property type="entry name" value="Spore Coat Polysaccharide Biosynthesis Protein SpsA, Chain A"/>
    <property type="match status" value="1"/>
</dbReference>
<keyword evidence="11" id="KW-1185">Reference proteome</keyword>
<dbReference type="CDD" id="cd02503">
    <property type="entry name" value="MobA"/>
    <property type="match status" value="1"/>
</dbReference>
<keyword evidence="4 8" id="KW-0547">Nucleotide-binding</keyword>
<evidence type="ECO:0000256" key="8">
    <source>
        <dbReference type="HAMAP-Rule" id="MF_00316"/>
    </source>
</evidence>
<reference evidence="10 11" key="1">
    <citation type="submission" date="2019-07" db="EMBL/GenBank/DDBJ databases">
        <title>Salinicoccus cyprini sp. nov., isolated from gastro-intestinal tract of mirror carp, Cyprinus carpio var. specularis, collected from Gobind Sagar Reservoir, Himachal Pradesh, India.</title>
        <authorList>
            <person name="Talwar C."/>
            <person name="Singh A.K."/>
            <person name="Lal R."/>
            <person name="Negi R.K."/>
        </authorList>
    </citation>
    <scope>NUCLEOTIDE SEQUENCE [LARGE SCALE GENOMIC DNA]</scope>
    <source>
        <strain evidence="10 11">CT19</strain>
    </source>
</reference>
<feature type="binding site" evidence="8">
    <location>
        <position position="98"/>
    </location>
    <ligand>
        <name>Mg(2+)</name>
        <dbReference type="ChEBI" id="CHEBI:18420"/>
    </ligand>
</feature>
<evidence type="ECO:0000256" key="6">
    <source>
        <dbReference type="ARBA" id="ARBA00023134"/>
    </source>
</evidence>
<comment type="subcellular location">
    <subcellularLocation>
        <location evidence="8">Cytoplasm</location>
    </subcellularLocation>
</comment>
<comment type="caution">
    <text evidence="10">The sequence shown here is derived from an EMBL/GenBank/DDBJ whole genome shotgun (WGS) entry which is preliminary data.</text>
</comment>